<dbReference type="CDD" id="cd02440">
    <property type="entry name" value="AdoMet_MTases"/>
    <property type="match status" value="1"/>
</dbReference>
<dbReference type="InterPro" id="IPR052514">
    <property type="entry name" value="SAM-dependent_MTase"/>
</dbReference>
<dbReference type="NCBIfam" id="TIGR01444">
    <property type="entry name" value="fkbM_fam"/>
    <property type="match status" value="1"/>
</dbReference>
<proteinExistence type="predicted"/>
<keyword evidence="3" id="KW-1185">Reference proteome</keyword>
<gene>
    <name evidence="2" type="ORF">PGLA1383_LOCUS27349</name>
    <name evidence="1" type="ORF">PGLA1383_LOCUS617</name>
</gene>
<dbReference type="InterPro" id="IPR029063">
    <property type="entry name" value="SAM-dependent_MTases_sf"/>
</dbReference>
<dbReference type="EMBL" id="CAJNNV010000140">
    <property type="protein sequence ID" value="CAE8581592.1"/>
    <property type="molecule type" value="Genomic_DNA"/>
</dbReference>
<evidence type="ECO:0000313" key="2">
    <source>
        <dbReference type="EMBL" id="CAE8609518.1"/>
    </source>
</evidence>
<accession>A0A813FGI5</accession>
<dbReference type="InterPro" id="IPR006342">
    <property type="entry name" value="FkbM_mtfrase"/>
</dbReference>
<dbReference type="EMBL" id="CAJNNV010024340">
    <property type="protein sequence ID" value="CAE8609518.1"/>
    <property type="molecule type" value="Genomic_DNA"/>
</dbReference>
<name>A0A813FGI5_POLGL</name>
<evidence type="ECO:0008006" key="4">
    <source>
        <dbReference type="Google" id="ProtNLM"/>
    </source>
</evidence>
<dbReference type="AlphaFoldDB" id="A0A813FGI5"/>
<sequence length="288" mass="32285">MVKARQGKATFRIKVLRHGSVRAKARNSQEENRFKWVVVDRKYYRPRCTPGGGPPFVVQDGERWLDLGANVGFFALSALSEGAKSVTCVDAESENLARLRENLQLNGHGRSRASVVRALVCGRRSSATSRTPASDAVVSASAGRRRKLGGSWLLLSRKTTRHSVLRVPEARPSGNTQWVPRAVKLHDLLASDAHGFDAVKLNIEGAEREVPLAMGARSWGSVRKLVVEYSFDIFPARRDYDHLLQHLQASGWRVWPEAVPSSFCRQDAQWDRRQSMGNDARQIWAFRD</sequence>
<comment type="caution">
    <text evidence="2">The sequence shown here is derived from an EMBL/GenBank/DDBJ whole genome shotgun (WGS) entry which is preliminary data.</text>
</comment>
<dbReference type="PANTHER" id="PTHR34203">
    <property type="entry name" value="METHYLTRANSFERASE, FKBM FAMILY PROTEIN"/>
    <property type="match status" value="1"/>
</dbReference>
<dbReference type="SUPFAM" id="SSF53335">
    <property type="entry name" value="S-adenosyl-L-methionine-dependent methyltransferases"/>
    <property type="match status" value="1"/>
</dbReference>
<evidence type="ECO:0000313" key="1">
    <source>
        <dbReference type="EMBL" id="CAE8581592.1"/>
    </source>
</evidence>
<reference evidence="2" key="1">
    <citation type="submission" date="2021-02" db="EMBL/GenBank/DDBJ databases">
        <authorList>
            <person name="Dougan E. K."/>
            <person name="Rhodes N."/>
            <person name="Thang M."/>
            <person name="Chan C."/>
        </authorList>
    </citation>
    <scope>NUCLEOTIDE SEQUENCE</scope>
</reference>
<dbReference type="Proteomes" id="UP000654075">
    <property type="component" value="Unassembled WGS sequence"/>
</dbReference>
<organism evidence="2 3">
    <name type="scientific">Polarella glacialis</name>
    <name type="common">Dinoflagellate</name>
    <dbReference type="NCBI Taxonomy" id="89957"/>
    <lineage>
        <taxon>Eukaryota</taxon>
        <taxon>Sar</taxon>
        <taxon>Alveolata</taxon>
        <taxon>Dinophyceae</taxon>
        <taxon>Suessiales</taxon>
        <taxon>Suessiaceae</taxon>
        <taxon>Polarella</taxon>
    </lineage>
</organism>
<evidence type="ECO:0000313" key="3">
    <source>
        <dbReference type="Proteomes" id="UP000654075"/>
    </source>
</evidence>
<dbReference type="PANTHER" id="PTHR34203:SF13">
    <property type="entry name" value="EXPRESSED PROTEIN"/>
    <property type="match status" value="1"/>
</dbReference>
<dbReference type="Gene3D" id="3.40.50.150">
    <property type="entry name" value="Vaccinia Virus protein VP39"/>
    <property type="match status" value="1"/>
</dbReference>
<protein>
    <recommendedName>
        <fullName evidence="4">Methyltransferase FkbM domain-containing protein</fullName>
    </recommendedName>
</protein>